<accession>A0ABY7WCE2</accession>
<keyword evidence="3" id="KW-1185">Reference proteome</keyword>
<dbReference type="InterPro" id="IPR010359">
    <property type="entry name" value="IrrE_HExxH"/>
</dbReference>
<gene>
    <name evidence="2" type="ORF">PQ477_08775</name>
</gene>
<dbReference type="Proteomes" id="UP001215143">
    <property type="component" value="Chromosome"/>
</dbReference>
<evidence type="ECO:0000313" key="3">
    <source>
        <dbReference type="Proteomes" id="UP001215143"/>
    </source>
</evidence>
<evidence type="ECO:0000313" key="2">
    <source>
        <dbReference type="EMBL" id="WDF05515.1"/>
    </source>
</evidence>
<proteinExistence type="predicted"/>
<protein>
    <submittedName>
        <fullName evidence="2">ImmA/IrrE family metallo-endopeptidase</fullName>
    </submittedName>
</protein>
<feature type="domain" description="IrrE N-terminal-like" evidence="1">
    <location>
        <begin position="36"/>
        <end position="150"/>
    </location>
</feature>
<dbReference type="EMBL" id="CP117834">
    <property type="protein sequence ID" value="WDF05515.1"/>
    <property type="molecule type" value="Genomic_DNA"/>
</dbReference>
<sequence length="161" mass="19156">MLKFYSKTPIEQWLEEFYKEHQILSPNGLDIYKIAESLNIVIEESPGPDRSIWDDENNVAIIFLHKDHSPIEKREIFFHELCHPLRHCGSQENMYSEEFLMMQEIQAEQFQLYASMPFFMICKYCHHHDHLASTLANEFHVSKKLVESRLEQIESRIRGAD</sequence>
<organism evidence="2 3">
    <name type="scientific">Shouchella hunanensis</name>
    <dbReference type="NCBI Taxonomy" id="766894"/>
    <lineage>
        <taxon>Bacteria</taxon>
        <taxon>Bacillati</taxon>
        <taxon>Bacillota</taxon>
        <taxon>Bacilli</taxon>
        <taxon>Bacillales</taxon>
        <taxon>Bacillaceae</taxon>
        <taxon>Shouchella</taxon>
    </lineage>
</organism>
<dbReference type="Pfam" id="PF06114">
    <property type="entry name" value="Peptidase_M78"/>
    <property type="match status" value="1"/>
</dbReference>
<reference evidence="2 3" key="1">
    <citation type="submission" date="2023-02" db="EMBL/GenBank/DDBJ databases">
        <authorList>
            <person name="Liu G."/>
        </authorList>
    </citation>
    <scope>NUCLEOTIDE SEQUENCE [LARGE SCALE GENOMIC DNA]</scope>
    <source>
        <strain evidence="2 3">DSM 23008</strain>
    </source>
</reference>
<name>A0ABY7WCE2_9BACI</name>
<evidence type="ECO:0000259" key="1">
    <source>
        <dbReference type="Pfam" id="PF06114"/>
    </source>
</evidence>
<dbReference type="RefSeq" id="WP_274273374.1">
    <property type="nucleotide sequence ID" value="NZ_CP117834.1"/>
</dbReference>
<dbReference type="Gene3D" id="1.10.10.2910">
    <property type="match status" value="1"/>
</dbReference>